<dbReference type="AlphaFoldDB" id="F7R0U0"/>
<name>F7R0U0_9LACO</name>
<sequence length="39" mass="4674">MIIVTNSSTDVNNFFETISQELNNRYYDTNVLPNRQQFF</sequence>
<organism evidence="1 2">
    <name type="scientific">Ligilactobacillus ruminis SPM0211</name>
    <dbReference type="NCBI Taxonomy" id="1040964"/>
    <lineage>
        <taxon>Bacteria</taxon>
        <taxon>Bacillati</taxon>
        <taxon>Bacillota</taxon>
        <taxon>Bacilli</taxon>
        <taxon>Lactobacillales</taxon>
        <taxon>Lactobacillaceae</taxon>
        <taxon>Ligilactobacillus</taxon>
    </lineage>
</organism>
<dbReference type="EMBL" id="AFOJ01000006">
    <property type="protein sequence ID" value="EGM50982.1"/>
    <property type="molecule type" value="Genomic_DNA"/>
</dbReference>
<proteinExistence type="predicted"/>
<evidence type="ECO:0000313" key="1">
    <source>
        <dbReference type="EMBL" id="EGM50982.1"/>
    </source>
</evidence>
<comment type="caution">
    <text evidence="1">The sequence shown here is derived from an EMBL/GenBank/DDBJ whole genome shotgun (WGS) entry which is preliminary data.</text>
</comment>
<gene>
    <name evidence="1" type="ORF">LRU_01294</name>
</gene>
<reference evidence="1 2" key="1">
    <citation type="journal article" date="2011" name="J. Bacteriol.">
        <title>Genome Sequence of Lactobacillus ruminis SPM0211, Isolated from a Fecal Sample from a Healthy Korean.</title>
        <authorList>
            <person name="Lee S."/>
            <person name="Cho Y.J."/>
            <person name="Lee A.H."/>
            <person name="Chun J."/>
            <person name="Ha N.J."/>
            <person name="Ko G."/>
        </authorList>
    </citation>
    <scope>NUCLEOTIDE SEQUENCE [LARGE SCALE GENOMIC DNA]</scope>
    <source>
        <strain evidence="1 2">SPM0211</strain>
    </source>
</reference>
<protein>
    <submittedName>
        <fullName evidence="1">Uncharacterized protein</fullName>
    </submittedName>
</protein>
<evidence type="ECO:0000313" key="2">
    <source>
        <dbReference type="Proteomes" id="UP000002971"/>
    </source>
</evidence>
<dbReference type="Proteomes" id="UP000002971">
    <property type="component" value="Unassembled WGS sequence"/>
</dbReference>
<accession>F7R0U0</accession>